<dbReference type="Gene3D" id="2.60.120.10">
    <property type="entry name" value="Jelly Rolls"/>
    <property type="match status" value="1"/>
</dbReference>
<evidence type="ECO:0000256" key="1">
    <source>
        <dbReference type="ARBA" id="ARBA00022723"/>
    </source>
</evidence>
<keyword evidence="1" id="KW-0479">Metal-binding</keyword>
<gene>
    <name evidence="3" type="ORF">DFR60_11866</name>
</gene>
<keyword evidence="4" id="KW-1185">Reference proteome</keyword>
<dbReference type="AlphaFoldDB" id="A0A2V3XYY4"/>
<dbReference type="PANTHER" id="PTHR35848">
    <property type="entry name" value="OXALATE-BINDING PROTEIN"/>
    <property type="match status" value="1"/>
</dbReference>
<dbReference type="GO" id="GO:0046872">
    <property type="term" value="F:metal ion binding"/>
    <property type="evidence" value="ECO:0007669"/>
    <property type="project" value="UniProtKB-KW"/>
</dbReference>
<evidence type="ECO:0000313" key="4">
    <source>
        <dbReference type="Proteomes" id="UP000248057"/>
    </source>
</evidence>
<organism evidence="3 4">
    <name type="scientific">Hungatella effluvii</name>
    <dbReference type="NCBI Taxonomy" id="1096246"/>
    <lineage>
        <taxon>Bacteria</taxon>
        <taxon>Bacillati</taxon>
        <taxon>Bacillota</taxon>
        <taxon>Clostridia</taxon>
        <taxon>Lachnospirales</taxon>
        <taxon>Lachnospiraceae</taxon>
        <taxon>Hungatella</taxon>
    </lineage>
</organism>
<dbReference type="InterPro" id="IPR013096">
    <property type="entry name" value="Cupin_2"/>
</dbReference>
<accession>A0A2V3XYY4</accession>
<dbReference type="InterPro" id="IPR011051">
    <property type="entry name" value="RmlC_Cupin_sf"/>
</dbReference>
<dbReference type="Proteomes" id="UP000248057">
    <property type="component" value="Unassembled WGS sequence"/>
</dbReference>
<sequence length="153" mass="17187">MIKKAKINELQAEHKCTNAKYEYHKRSFVSRGEASQCVVNIYHIPPMKSACPYHYHCKNEETFYIISGSGTLKTPEGEMAVEAGDLLFFPAEAGGAHKLTNTSPAEMLTYIDFDTNNDIEAVIYPDSNKIGIWGSGTNKVFQMDDEVDYYDGE</sequence>
<reference evidence="3 4" key="1">
    <citation type="submission" date="2018-05" db="EMBL/GenBank/DDBJ databases">
        <title>Genomic Encyclopedia of Type Strains, Phase IV (KMG-IV): sequencing the most valuable type-strain genomes for metagenomic binning, comparative biology and taxonomic classification.</title>
        <authorList>
            <person name="Goeker M."/>
        </authorList>
    </citation>
    <scope>NUCLEOTIDE SEQUENCE [LARGE SCALE GENOMIC DNA]</scope>
    <source>
        <strain evidence="3 4">DSM 24995</strain>
    </source>
</reference>
<protein>
    <recommendedName>
        <fullName evidence="2">Cupin type-2 domain-containing protein</fullName>
    </recommendedName>
</protein>
<name>A0A2V3XYY4_9FIRM</name>
<evidence type="ECO:0000313" key="3">
    <source>
        <dbReference type="EMBL" id="PXX48187.1"/>
    </source>
</evidence>
<feature type="domain" description="Cupin type-2" evidence="2">
    <location>
        <begin position="41"/>
        <end position="109"/>
    </location>
</feature>
<dbReference type="SUPFAM" id="SSF51182">
    <property type="entry name" value="RmlC-like cupins"/>
    <property type="match status" value="1"/>
</dbReference>
<dbReference type="RefSeq" id="WP_110325442.1">
    <property type="nucleotide sequence ID" value="NZ_QJKD01000018.1"/>
</dbReference>
<comment type="caution">
    <text evidence="3">The sequence shown here is derived from an EMBL/GenBank/DDBJ whole genome shotgun (WGS) entry which is preliminary data.</text>
</comment>
<proteinExistence type="predicted"/>
<dbReference type="InterPro" id="IPR051610">
    <property type="entry name" value="GPI/OXD"/>
</dbReference>
<evidence type="ECO:0000259" key="2">
    <source>
        <dbReference type="Pfam" id="PF07883"/>
    </source>
</evidence>
<dbReference type="EMBL" id="QJKD01000018">
    <property type="protein sequence ID" value="PXX48187.1"/>
    <property type="molecule type" value="Genomic_DNA"/>
</dbReference>
<dbReference type="InterPro" id="IPR014710">
    <property type="entry name" value="RmlC-like_jellyroll"/>
</dbReference>
<dbReference type="Pfam" id="PF07883">
    <property type="entry name" value="Cupin_2"/>
    <property type="match status" value="1"/>
</dbReference>
<dbReference type="GeneID" id="86064231"/>